<dbReference type="GO" id="GO:0005737">
    <property type="term" value="C:cytoplasm"/>
    <property type="evidence" value="ECO:0007669"/>
    <property type="project" value="TreeGrafter"/>
</dbReference>
<dbReference type="InterPro" id="IPR011009">
    <property type="entry name" value="Kinase-like_dom_sf"/>
</dbReference>
<dbReference type="InterPro" id="IPR050339">
    <property type="entry name" value="CC_SR_Kinase"/>
</dbReference>
<dbReference type="InterPro" id="IPR008271">
    <property type="entry name" value="Ser/Thr_kinase_AS"/>
</dbReference>
<dbReference type="GO" id="GO:0004713">
    <property type="term" value="F:protein tyrosine kinase activity"/>
    <property type="evidence" value="ECO:0007669"/>
    <property type="project" value="TreeGrafter"/>
</dbReference>
<dbReference type="RefSeq" id="XP_005539533.1">
    <property type="nucleotide sequence ID" value="XM_005539476.1"/>
</dbReference>
<name>M1VIQ0_CYAM1</name>
<feature type="region of interest" description="Disordered" evidence="6">
    <location>
        <begin position="1"/>
        <end position="20"/>
    </location>
</feature>
<dbReference type="KEGG" id="cme:CYME_CMT590C"/>
<dbReference type="GeneID" id="16997821"/>
<organism evidence="8 9">
    <name type="scientific">Cyanidioschyzon merolae (strain NIES-3377 / 10D)</name>
    <name type="common">Unicellular red alga</name>
    <dbReference type="NCBI Taxonomy" id="280699"/>
    <lineage>
        <taxon>Eukaryota</taxon>
        <taxon>Rhodophyta</taxon>
        <taxon>Bangiophyceae</taxon>
        <taxon>Cyanidiales</taxon>
        <taxon>Cyanidiaceae</taxon>
        <taxon>Cyanidioschyzon</taxon>
    </lineage>
</organism>
<keyword evidence="2" id="KW-0547">Nucleotide-binding</keyword>
<dbReference type="eggNOG" id="KOG0601">
    <property type="taxonomic scope" value="Eukaryota"/>
</dbReference>
<dbReference type="Gene3D" id="3.30.200.20">
    <property type="entry name" value="Phosphorylase Kinase, domain 1"/>
    <property type="match status" value="1"/>
</dbReference>
<dbReference type="PROSITE" id="PS50011">
    <property type="entry name" value="PROTEIN_KINASE_DOM"/>
    <property type="match status" value="1"/>
</dbReference>
<feature type="region of interest" description="Disordered" evidence="6">
    <location>
        <begin position="191"/>
        <end position="224"/>
    </location>
</feature>
<evidence type="ECO:0000256" key="6">
    <source>
        <dbReference type="SAM" id="MobiDB-lite"/>
    </source>
</evidence>
<gene>
    <name evidence="8" type="ORF">CYME_CMT590C</name>
</gene>
<dbReference type="PANTHER" id="PTHR11042:SF185">
    <property type="entry name" value="WEE1-LIKE PROTEIN KINASE"/>
    <property type="match status" value="1"/>
</dbReference>
<evidence type="ECO:0000259" key="7">
    <source>
        <dbReference type="PROSITE" id="PS50011"/>
    </source>
</evidence>
<feature type="domain" description="Protein kinase" evidence="7">
    <location>
        <begin position="492"/>
        <end position="780"/>
    </location>
</feature>
<sequence length="791" mass="85250">MGRVGVRSKTQAQQGPPPTAVLKMRRASRLGTPRLPAALVTSSAAPGQQLDTDSIAEASVGRKRRLSRTEERPRLGALGSTTESAGPSRQRTIPEVLERKAGLVVSTPKLELPRLDLISWGTTPHGARRLTPEAADIETPVNSAEFVATPFLGEGASRDAAMGLDAGIYRTPTFTIATAVNANWMNSQAASAADEDSNASSTLAPEQGAGASQPPPSPSPALKRLHLLNGSANGRWCPARESNFSAPRPPLQSQRHEYQTQAVATADMDAPESSTFSSQMHTQTSVLSQDTLGMLLARRRAVQAARTSTDVVGRITFSQAGDDEAVANGNSAPGGSLSELRPVTAGIPTLVRDHAMMITSQVPARSARRPTENPLWANTDARTQSQTEAGPGNGLAAERIHRSLWGSRRAPATATAAELRDSFLAMGDVIQCTENGRHREAQPTSAPIINPFLVCTDEPETPSKAEMSSAQLRPNQLLPEVASSPSRFLQQFEEVQILGSGVKGQVLLARHRTDGCLYAVKRTTRPLLSRTDRLDALREVHALAAVGAHENIVRYHTAWFEEHDTRLYLQLEYCAGGSMQLSGRTRLTTASKLPHYLRLVRLLGHVAAALAHCHAHGIAHMDVKPENMLIGSVRKPHQQLQLRKQPTKQEVFKLADFGLACRLDGADFTGSEGDSRYLCQSVLSEAPLGSLVPVDVFALGISIYELLTEQPLPTKGDEWQALRAGRLDRLDALTAAPGETSTDANLVLSFLIDWIRRCVQPSVQERPTAAEVALACETWLVEHASLSCDDP</sequence>
<evidence type="ECO:0000256" key="2">
    <source>
        <dbReference type="ARBA" id="ARBA00022741"/>
    </source>
</evidence>
<evidence type="ECO:0000256" key="1">
    <source>
        <dbReference type="ARBA" id="ARBA00022679"/>
    </source>
</evidence>
<evidence type="ECO:0000256" key="5">
    <source>
        <dbReference type="ARBA" id="ARBA00037982"/>
    </source>
</evidence>
<dbReference type="Gene3D" id="1.10.510.10">
    <property type="entry name" value="Transferase(Phosphotransferase) domain 1"/>
    <property type="match status" value="1"/>
</dbReference>
<dbReference type="InterPro" id="IPR000719">
    <property type="entry name" value="Prot_kinase_dom"/>
</dbReference>
<dbReference type="AlphaFoldDB" id="M1VIQ0"/>
<evidence type="ECO:0000313" key="8">
    <source>
        <dbReference type="EMBL" id="BAM83497.1"/>
    </source>
</evidence>
<dbReference type="SMART" id="SM00220">
    <property type="entry name" value="S_TKc"/>
    <property type="match status" value="1"/>
</dbReference>
<evidence type="ECO:0000256" key="4">
    <source>
        <dbReference type="ARBA" id="ARBA00022840"/>
    </source>
</evidence>
<dbReference type="STRING" id="280699.M1VIQ0"/>
<dbReference type="EMBL" id="AP006502">
    <property type="protein sequence ID" value="BAM83497.1"/>
    <property type="molecule type" value="Genomic_DNA"/>
</dbReference>
<reference evidence="8 9" key="1">
    <citation type="journal article" date="2004" name="Nature">
        <title>Genome sequence of the ultrasmall unicellular red alga Cyanidioschyzon merolae 10D.</title>
        <authorList>
            <person name="Matsuzaki M."/>
            <person name="Misumi O."/>
            <person name="Shin-i T."/>
            <person name="Maruyama S."/>
            <person name="Takahara M."/>
            <person name="Miyagishima S."/>
            <person name="Mori T."/>
            <person name="Nishida K."/>
            <person name="Yagisawa F."/>
            <person name="Nishida K."/>
            <person name="Yoshida Y."/>
            <person name="Nishimura Y."/>
            <person name="Nakao S."/>
            <person name="Kobayashi T."/>
            <person name="Momoyama Y."/>
            <person name="Higashiyama T."/>
            <person name="Minoda A."/>
            <person name="Sano M."/>
            <person name="Nomoto H."/>
            <person name="Oishi K."/>
            <person name="Hayashi H."/>
            <person name="Ohta F."/>
            <person name="Nishizaka S."/>
            <person name="Haga S."/>
            <person name="Miura S."/>
            <person name="Morishita T."/>
            <person name="Kabeya Y."/>
            <person name="Terasawa K."/>
            <person name="Suzuki Y."/>
            <person name="Ishii Y."/>
            <person name="Asakawa S."/>
            <person name="Takano H."/>
            <person name="Ohta N."/>
            <person name="Kuroiwa H."/>
            <person name="Tanaka K."/>
            <person name="Shimizu N."/>
            <person name="Sugano S."/>
            <person name="Sato N."/>
            <person name="Nozaki H."/>
            <person name="Ogasawara N."/>
            <person name="Kohara Y."/>
            <person name="Kuroiwa T."/>
        </authorList>
    </citation>
    <scope>NUCLEOTIDE SEQUENCE [LARGE SCALE GENOMIC DNA]</scope>
    <source>
        <strain evidence="8 9">10D</strain>
    </source>
</reference>
<accession>M1VIQ0</accession>
<keyword evidence="1" id="KW-0808">Transferase</keyword>
<comment type="similarity">
    <text evidence="5">Belongs to the protein kinase superfamily. Ser/Thr protein kinase family. GCN2 subfamily.</text>
</comment>
<keyword evidence="3 8" id="KW-0418">Kinase</keyword>
<proteinExistence type="inferred from homology"/>
<dbReference type="Gramene" id="CMT590CT">
    <property type="protein sequence ID" value="CMT590CT"/>
    <property type="gene ID" value="CMT590C"/>
</dbReference>
<feature type="compositionally biased region" description="Polar residues" evidence="6">
    <location>
        <begin position="79"/>
        <end position="91"/>
    </location>
</feature>
<dbReference type="PROSITE" id="PS00108">
    <property type="entry name" value="PROTEIN_KINASE_ST"/>
    <property type="match status" value="1"/>
</dbReference>
<evidence type="ECO:0000313" key="9">
    <source>
        <dbReference type="Proteomes" id="UP000007014"/>
    </source>
</evidence>
<dbReference type="Pfam" id="PF00069">
    <property type="entry name" value="Pkinase"/>
    <property type="match status" value="1"/>
</dbReference>
<dbReference type="OMA" id="HEREWGA"/>
<feature type="compositionally biased region" description="Polar residues" evidence="6">
    <location>
        <begin position="40"/>
        <end position="52"/>
    </location>
</feature>
<keyword evidence="9" id="KW-1185">Reference proteome</keyword>
<dbReference type="GO" id="GO:0005524">
    <property type="term" value="F:ATP binding"/>
    <property type="evidence" value="ECO:0007669"/>
    <property type="project" value="UniProtKB-KW"/>
</dbReference>
<dbReference type="HOGENOM" id="CLU_355044_0_0_1"/>
<dbReference type="SUPFAM" id="SSF56112">
    <property type="entry name" value="Protein kinase-like (PK-like)"/>
    <property type="match status" value="1"/>
</dbReference>
<protein>
    <submittedName>
        <fullName evidence="8">CDK tyrosine kinase WEE1</fullName>
    </submittedName>
</protein>
<dbReference type="Proteomes" id="UP000007014">
    <property type="component" value="Chromosome 20"/>
</dbReference>
<feature type="region of interest" description="Disordered" evidence="6">
    <location>
        <begin position="39"/>
        <end position="91"/>
    </location>
</feature>
<reference evidence="8 9" key="2">
    <citation type="journal article" date="2007" name="BMC Biol.">
        <title>A 100%-complete sequence reveals unusually simple genomic features in the hot-spring red alga Cyanidioschyzon merolae.</title>
        <authorList>
            <person name="Nozaki H."/>
            <person name="Takano H."/>
            <person name="Misumi O."/>
            <person name="Terasawa K."/>
            <person name="Matsuzaki M."/>
            <person name="Maruyama S."/>
            <person name="Nishida K."/>
            <person name="Yagisawa F."/>
            <person name="Yoshida Y."/>
            <person name="Fujiwara T."/>
            <person name="Takio S."/>
            <person name="Tamura K."/>
            <person name="Chung S.J."/>
            <person name="Nakamura S."/>
            <person name="Kuroiwa H."/>
            <person name="Tanaka K."/>
            <person name="Sato N."/>
            <person name="Kuroiwa T."/>
        </authorList>
    </citation>
    <scope>NUCLEOTIDE SEQUENCE [LARGE SCALE GENOMIC DNA]</scope>
    <source>
        <strain evidence="8 9">10D</strain>
    </source>
</reference>
<dbReference type="PANTHER" id="PTHR11042">
    <property type="entry name" value="EUKARYOTIC TRANSLATION INITIATION FACTOR 2-ALPHA KINASE EIF2-ALPHA KINASE -RELATED"/>
    <property type="match status" value="1"/>
</dbReference>
<dbReference type="GO" id="GO:0005634">
    <property type="term" value="C:nucleus"/>
    <property type="evidence" value="ECO:0007669"/>
    <property type="project" value="TreeGrafter"/>
</dbReference>
<dbReference type="OrthoDB" id="5337378at2759"/>
<evidence type="ECO:0000256" key="3">
    <source>
        <dbReference type="ARBA" id="ARBA00022777"/>
    </source>
</evidence>
<keyword evidence="4" id="KW-0067">ATP-binding</keyword>